<proteinExistence type="predicted"/>
<sequence length="105" mass="11620">MGKLIYDGINIEFDDRTLVHLQVVIGLKLRRAESFFLSWNDSPALGGGRSSVWLQASMPLYFKYYGGTIPSLNRAWIDTLTVSANSGQGLLLTTEPNSPDQRGKS</sequence>
<dbReference type="Proteomes" id="UP000246722">
    <property type="component" value="Unassembled WGS sequence"/>
</dbReference>
<keyword evidence="2" id="KW-0436">Ligase</keyword>
<dbReference type="Pfam" id="PF25355">
    <property type="entry name" value="DUF7882"/>
    <property type="match status" value="1"/>
</dbReference>
<keyword evidence="3" id="KW-1185">Reference proteome</keyword>
<protein>
    <submittedName>
        <fullName evidence="2">ATP-dependent DNA ligase</fullName>
    </submittedName>
</protein>
<comment type="caution">
    <text evidence="2">The sequence shown here is derived from an EMBL/GenBank/DDBJ whole genome shotgun (WGS) entry which is preliminary data.</text>
</comment>
<reference evidence="2 3" key="1">
    <citation type="submission" date="2018-05" db="EMBL/GenBank/DDBJ databases">
        <title>Genetic diversity of glacier-inhabiting Cryobacterium bacteria in China and description of Cryobacterium mengkeensis sp. nov. and Arthrobacter glacialis sp. nov.</title>
        <authorList>
            <person name="Liu Q."/>
            <person name="Xin Y.-H."/>
        </authorList>
    </citation>
    <scope>NUCLEOTIDE SEQUENCE [LARGE SCALE GENOMIC DNA]</scope>
    <source>
        <strain evidence="2 3">SK-1</strain>
    </source>
</reference>
<gene>
    <name evidence="2" type="ORF">CTB96_15150</name>
</gene>
<feature type="domain" description="DUF7882" evidence="1">
    <location>
        <begin position="1"/>
        <end position="95"/>
    </location>
</feature>
<dbReference type="InterPro" id="IPR057204">
    <property type="entry name" value="DUF7882"/>
</dbReference>
<dbReference type="RefSeq" id="WP_110127668.1">
    <property type="nucleotide sequence ID" value="NZ_QHLY01000012.1"/>
</dbReference>
<evidence type="ECO:0000313" key="3">
    <source>
        <dbReference type="Proteomes" id="UP000246722"/>
    </source>
</evidence>
<dbReference type="OrthoDB" id="5123855at2"/>
<dbReference type="GO" id="GO:0016874">
    <property type="term" value="F:ligase activity"/>
    <property type="evidence" value="ECO:0007669"/>
    <property type="project" value="UniProtKB-KW"/>
</dbReference>
<evidence type="ECO:0000313" key="2">
    <source>
        <dbReference type="EMBL" id="PXA67996.1"/>
    </source>
</evidence>
<dbReference type="EMBL" id="QHLY01000012">
    <property type="protein sequence ID" value="PXA67996.1"/>
    <property type="molecule type" value="Genomic_DNA"/>
</dbReference>
<name>A0A317ZNH2_9MICO</name>
<evidence type="ECO:0000259" key="1">
    <source>
        <dbReference type="Pfam" id="PF25355"/>
    </source>
</evidence>
<dbReference type="AlphaFoldDB" id="A0A317ZNH2"/>
<organism evidence="2 3">
    <name type="scientific">Cryobacterium arcticum</name>
    <dbReference type="NCBI Taxonomy" id="670052"/>
    <lineage>
        <taxon>Bacteria</taxon>
        <taxon>Bacillati</taxon>
        <taxon>Actinomycetota</taxon>
        <taxon>Actinomycetes</taxon>
        <taxon>Micrococcales</taxon>
        <taxon>Microbacteriaceae</taxon>
        <taxon>Cryobacterium</taxon>
    </lineage>
</organism>
<accession>A0A317ZNH2</accession>